<gene>
    <name evidence="2" type="ORF">EXIGLDRAFT_626678</name>
</gene>
<evidence type="ECO:0000313" key="2">
    <source>
        <dbReference type="EMBL" id="KZV82700.1"/>
    </source>
</evidence>
<evidence type="ECO:0000313" key="3">
    <source>
        <dbReference type="Proteomes" id="UP000077266"/>
    </source>
</evidence>
<organism evidence="2 3">
    <name type="scientific">Exidia glandulosa HHB12029</name>
    <dbReference type="NCBI Taxonomy" id="1314781"/>
    <lineage>
        <taxon>Eukaryota</taxon>
        <taxon>Fungi</taxon>
        <taxon>Dikarya</taxon>
        <taxon>Basidiomycota</taxon>
        <taxon>Agaricomycotina</taxon>
        <taxon>Agaricomycetes</taxon>
        <taxon>Auriculariales</taxon>
        <taxon>Exidiaceae</taxon>
        <taxon>Exidia</taxon>
    </lineage>
</organism>
<dbReference type="EMBL" id="KV426308">
    <property type="protein sequence ID" value="KZV82700.1"/>
    <property type="molecule type" value="Genomic_DNA"/>
</dbReference>
<protein>
    <recommendedName>
        <fullName evidence="1">DUF6589 domain-containing protein</fullName>
    </recommendedName>
</protein>
<evidence type="ECO:0000259" key="1">
    <source>
        <dbReference type="Pfam" id="PF20231"/>
    </source>
</evidence>
<dbReference type="Pfam" id="PF20231">
    <property type="entry name" value="DUF6589"/>
    <property type="match status" value="1"/>
</dbReference>
<proteinExistence type="predicted"/>
<name>A0A165CLP8_EXIGL</name>
<dbReference type="STRING" id="1314781.A0A165CLP8"/>
<dbReference type="OrthoDB" id="4743193at2759"/>
<dbReference type="InterPro" id="IPR046496">
    <property type="entry name" value="DUF6589"/>
</dbReference>
<dbReference type="Proteomes" id="UP000077266">
    <property type="component" value="Unassembled WGS sequence"/>
</dbReference>
<dbReference type="AlphaFoldDB" id="A0A165CLP8"/>
<reference evidence="2 3" key="1">
    <citation type="journal article" date="2016" name="Mol. Biol. Evol.">
        <title>Comparative Genomics of Early-Diverging Mushroom-Forming Fungi Provides Insights into the Origins of Lignocellulose Decay Capabilities.</title>
        <authorList>
            <person name="Nagy L.G."/>
            <person name="Riley R."/>
            <person name="Tritt A."/>
            <person name="Adam C."/>
            <person name="Daum C."/>
            <person name="Floudas D."/>
            <person name="Sun H."/>
            <person name="Yadav J.S."/>
            <person name="Pangilinan J."/>
            <person name="Larsson K.H."/>
            <person name="Matsuura K."/>
            <person name="Barry K."/>
            <person name="Labutti K."/>
            <person name="Kuo R."/>
            <person name="Ohm R.A."/>
            <person name="Bhattacharya S.S."/>
            <person name="Shirouzu T."/>
            <person name="Yoshinaga Y."/>
            <person name="Martin F.M."/>
            <person name="Grigoriev I.V."/>
            <person name="Hibbett D.S."/>
        </authorList>
    </citation>
    <scope>NUCLEOTIDE SEQUENCE [LARGE SCALE GENOMIC DNA]</scope>
    <source>
        <strain evidence="2 3">HHB12029</strain>
    </source>
</reference>
<feature type="domain" description="DUF6589" evidence="1">
    <location>
        <begin position="144"/>
        <end position="480"/>
    </location>
</feature>
<keyword evidence="3" id="KW-1185">Reference proteome</keyword>
<dbReference type="InParanoid" id="A0A165CLP8"/>
<sequence>MQSSHYQCLKLAAVLGFNMQSRLTPEVVIEMYAHLGLSVSPSTLVNMTKALSLESWSEVVHAADRMRMQMAYDNQDIGNPAAQPTVEKSGGFLSITSATYLLVLHCHPDDLAYSQQLWEKSILNPSRPPGSPAPYRMSFKDIVDDQWNILSTLLKNAGYGEEKHTILDKYCILVHGDLGMLEKVASLQSSRAIEESAYTRLQWVVGIPGLFHTRMACAEAVWRTHIKPASGRTDNPLSIWHLAALLRPRETGKLSGKPTFRLLHDVITHLTRALLLVCWERVIPARFSSLEDFAKSRPTWDELIALSERIAQEFVAGDDLGEIRRRGDSHRDGIREDISLFLREGLLYDDLGHATTYGHIGRVEENLAHWIPIFAAVGKHKYATALAHFLTNLRHVYPPPMSRAIRLNWLCNPTGRADGFRAVDWLVELNNMMQKTWYGGEGSHRTLEHIRRQSVLTELYRSCVVQIEKNFHLTHRTVRHHPPDMTKTLEVVAGHILPATEKLRRFWHRTFWLTQHAYDKVVIRLYVPTGYCS</sequence>
<accession>A0A165CLP8</accession>